<dbReference type="OrthoDB" id="3360976at2759"/>
<feature type="compositionally biased region" description="Gly residues" evidence="1">
    <location>
        <begin position="220"/>
        <end position="244"/>
    </location>
</feature>
<dbReference type="Proteomes" id="UP000813824">
    <property type="component" value="Unassembled WGS sequence"/>
</dbReference>
<comment type="caution">
    <text evidence="3">The sequence shown here is derived from an EMBL/GenBank/DDBJ whole genome shotgun (WGS) entry which is preliminary data.</text>
</comment>
<feature type="region of interest" description="Disordered" evidence="1">
    <location>
        <begin position="217"/>
        <end position="244"/>
    </location>
</feature>
<dbReference type="EMBL" id="JAEVFJ010000026">
    <property type="protein sequence ID" value="KAH8094486.1"/>
    <property type="molecule type" value="Genomic_DNA"/>
</dbReference>
<reference evidence="3" key="1">
    <citation type="journal article" date="2021" name="New Phytol.">
        <title>Evolutionary innovations through gain and loss of genes in the ectomycorrhizal Boletales.</title>
        <authorList>
            <person name="Wu G."/>
            <person name="Miyauchi S."/>
            <person name="Morin E."/>
            <person name="Kuo A."/>
            <person name="Drula E."/>
            <person name="Varga T."/>
            <person name="Kohler A."/>
            <person name="Feng B."/>
            <person name="Cao Y."/>
            <person name="Lipzen A."/>
            <person name="Daum C."/>
            <person name="Hundley H."/>
            <person name="Pangilinan J."/>
            <person name="Johnson J."/>
            <person name="Barry K."/>
            <person name="LaButti K."/>
            <person name="Ng V."/>
            <person name="Ahrendt S."/>
            <person name="Min B."/>
            <person name="Choi I.G."/>
            <person name="Park H."/>
            <person name="Plett J.M."/>
            <person name="Magnuson J."/>
            <person name="Spatafora J.W."/>
            <person name="Nagy L.G."/>
            <person name="Henrissat B."/>
            <person name="Grigoriev I.V."/>
            <person name="Yang Z.L."/>
            <person name="Xu J."/>
            <person name="Martin F.M."/>
        </authorList>
    </citation>
    <scope>NUCLEOTIDE SEQUENCE</scope>
    <source>
        <strain evidence="3">KKN 215</strain>
    </source>
</reference>
<evidence type="ECO:0000259" key="2">
    <source>
        <dbReference type="Pfam" id="PF20236"/>
    </source>
</evidence>
<keyword evidence="4" id="KW-1185">Reference proteome</keyword>
<name>A0A8K0UK92_9AGAR</name>
<dbReference type="InterPro" id="IPR046528">
    <property type="entry name" value="DUF6593"/>
</dbReference>
<dbReference type="Pfam" id="PF20236">
    <property type="entry name" value="DUF6593"/>
    <property type="match status" value="1"/>
</dbReference>
<evidence type="ECO:0000313" key="4">
    <source>
        <dbReference type="Proteomes" id="UP000813824"/>
    </source>
</evidence>
<accession>A0A8K0UK92</accession>
<dbReference type="AlphaFoldDB" id="A0A8K0UK92"/>
<feature type="domain" description="DUF6593" evidence="2">
    <location>
        <begin position="20"/>
        <end position="183"/>
    </location>
</feature>
<organism evidence="3 4">
    <name type="scientific">Cristinia sonorae</name>
    <dbReference type="NCBI Taxonomy" id="1940300"/>
    <lineage>
        <taxon>Eukaryota</taxon>
        <taxon>Fungi</taxon>
        <taxon>Dikarya</taxon>
        <taxon>Basidiomycota</taxon>
        <taxon>Agaricomycotina</taxon>
        <taxon>Agaricomycetes</taxon>
        <taxon>Agaricomycetidae</taxon>
        <taxon>Agaricales</taxon>
        <taxon>Pleurotineae</taxon>
        <taxon>Stephanosporaceae</taxon>
        <taxon>Cristinia</taxon>
    </lineage>
</organism>
<sequence>MDLHLSYNSIARNILFANTPDGATPLYHIYTPQGFTSQTTTISRISPLVAHDLSNKFLTGKKSDIKEWSGYPGGVEVFARIHWTRVGSIRIEYEGRSMEADNFIPRSGFLWRNRSFTAPDGLLYTWTDSKELTVKKNGLTGVAARYRDAAFLSNRMPRLEIMPGGMHMVDVIVLTWLFVETVSRGGNRDSSSFIHDSASLHDGRFGYPTGDIANTVSIGTGDGTDGGGGGGDAGGSSGGGGGGY</sequence>
<evidence type="ECO:0000313" key="3">
    <source>
        <dbReference type="EMBL" id="KAH8094486.1"/>
    </source>
</evidence>
<proteinExistence type="predicted"/>
<evidence type="ECO:0000256" key="1">
    <source>
        <dbReference type="SAM" id="MobiDB-lite"/>
    </source>
</evidence>
<protein>
    <recommendedName>
        <fullName evidence="2">DUF6593 domain-containing protein</fullName>
    </recommendedName>
</protein>
<gene>
    <name evidence="3" type="ORF">BXZ70DRAFT_947624</name>
</gene>